<evidence type="ECO:0000259" key="19">
    <source>
        <dbReference type="Pfam" id="PF13417"/>
    </source>
</evidence>
<dbReference type="Proteomes" id="UP000594262">
    <property type="component" value="Unplaced"/>
</dbReference>
<dbReference type="PROSITE" id="PS00195">
    <property type="entry name" value="GLUTAREDOXIN_1"/>
    <property type="match status" value="1"/>
</dbReference>
<keyword evidence="5" id="KW-0644">Prostaglandin metabolism</keyword>
<dbReference type="InterPro" id="IPR004045">
    <property type="entry name" value="Glutathione_S-Trfase_N"/>
</dbReference>
<dbReference type="GO" id="GO:0001516">
    <property type="term" value="P:prostaglandin biosynthetic process"/>
    <property type="evidence" value="ECO:0007669"/>
    <property type="project" value="UniProtKB-UniPathway"/>
</dbReference>
<evidence type="ECO:0000256" key="10">
    <source>
        <dbReference type="ARBA" id="ARBA00022989"/>
    </source>
</evidence>
<evidence type="ECO:0000256" key="12">
    <source>
        <dbReference type="ARBA" id="ARBA00023136"/>
    </source>
</evidence>
<evidence type="ECO:0000256" key="4">
    <source>
        <dbReference type="ARBA" id="ARBA00019474"/>
    </source>
</evidence>
<keyword evidence="8" id="KW-0812">Transmembrane</keyword>
<dbReference type="SFLD" id="SFLDG01182">
    <property type="entry name" value="Prostaglandin_E_synthase_like"/>
    <property type="match status" value="1"/>
</dbReference>
<keyword evidence="10" id="KW-1133">Transmembrane helix</keyword>
<comment type="catalytic activity">
    <reaction evidence="15">
        <text>prostaglandin H2 = (12S)-hydroxy-(5Z,8E,10E)-heptadecatrienoate + malonaldehyde</text>
        <dbReference type="Rhea" id="RHEA:48644"/>
        <dbReference type="ChEBI" id="CHEBI:57405"/>
        <dbReference type="ChEBI" id="CHEBI:90694"/>
        <dbReference type="ChEBI" id="CHEBI:566274"/>
    </reaction>
    <physiologicalReaction direction="left-to-right" evidence="15">
        <dbReference type="Rhea" id="RHEA:48645"/>
    </physiologicalReaction>
</comment>
<evidence type="ECO:0000256" key="9">
    <source>
        <dbReference type="ARBA" id="ARBA00022832"/>
    </source>
</evidence>
<evidence type="ECO:0000256" key="14">
    <source>
        <dbReference type="ARBA" id="ARBA00023235"/>
    </source>
</evidence>
<dbReference type="EC" id="5.3.99.3" evidence="3"/>
<dbReference type="CDD" id="cd03197">
    <property type="entry name" value="GST_C_mPGES2"/>
    <property type="match status" value="1"/>
</dbReference>
<evidence type="ECO:0000256" key="8">
    <source>
        <dbReference type="ARBA" id="ARBA00022692"/>
    </source>
</evidence>
<dbReference type="Gene3D" id="3.40.30.10">
    <property type="entry name" value="Glutaredoxin"/>
    <property type="match status" value="1"/>
</dbReference>
<dbReference type="GO" id="GO:0012505">
    <property type="term" value="C:endomembrane system"/>
    <property type="evidence" value="ECO:0007669"/>
    <property type="project" value="UniProtKB-SubCell"/>
</dbReference>
<evidence type="ECO:0000256" key="5">
    <source>
        <dbReference type="ARBA" id="ARBA00022501"/>
    </source>
</evidence>
<dbReference type="InterPro" id="IPR011767">
    <property type="entry name" value="GLR_AS"/>
</dbReference>
<dbReference type="GO" id="GO:0005739">
    <property type="term" value="C:mitochondrion"/>
    <property type="evidence" value="ECO:0007669"/>
    <property type="project" value="TreeGrafter"/>
</dbReference>
<organism evidence="20 21">
    <name type="scientific">Clytia hemisphaerica</name>
    <dbReference type="NCBI Taxonomy" id="252671"/>
    <lineage>
        <taxon>Eukaryota</taxon>
        <taxon>Metazoa</taxon>
        <taxon>Cnidaria</taxon>
        <taxon>Hydrozoa</taxon>
        <taxon>Hydroidolina</taxon>
        <taxon>Leptothecata</taxon>
        <taxon>Obeliida</taxon>
        <taxon>Clytiidae</taxon>
        <taxon>Clytia</taxon>
    </lineage>
</organism>
<proteinExistence type="inferred from homology"/>
<comment type="subcellular location">
    <subcellularLocation>
        <location evidence="18">Endomembrane system</location>
        <topology evidence="18">Single-pass membrane protein</topology>
    </subcellularLocation>
</comment>
<dbReference type="InterPro" id="IPR034335">
    <property type="entry name" value="PGES2_C"/>
</dbReference>
<dbReference type="PANTHER" id="PTHR12782:SF5">
    <property type="entry name" value="PROSTAGLANDIN E SYNTHASE 2"/>
    <property type="match status" value="1"/>
</dbReference>
<dbReference type="Gene3D" id="1.20.1050.10">
    <property type="match status" value="1"/>
</dbReference>
<comment type="catalytic activity">
    <reaction evidence="16">
        <text>prostaglandin H2 = prostaglandin E2</text>
        <dbReference type="Rhea" id="RHEA:12893"/>
        <dbReference type="ChEBI" id="CHEBI:57405"/>
        <dbReference type="ChEBI" id="CHEBI:606564"/>
        <dbReference type="EC" id="5.3.99.3"/>
    </reaction>
    <physiologicalReaction direction="left-to-right" evidence="16">
        <dbReference type="Rhea" id="RHEA:12894"/>
    </physiologicalReaction>
</comment>
<dbReference type="SUPFAM" id="SSF47616">
    <property type="entry name" value="GST C-terminal domain-like"/>
    <property type="match status" value="1"/>
</dbReference>
<keyword evidence="12" id="KW-0472">Membrane</keyword>
<keyword evidence="9" id="KW-0276">Fatty acid metabolism</keyword>
<keyword evidence="7" id="KW-0643">Prostaglandin biosynthesis</keyword>
<evidence type="ECO:0000313" key="20">
    <source>
        <dbReference type="EnsemblMetazoa" id="CLYHEMP023379.1"/>
    </source>
</evidence>
<dbReference type="AlphaFoldDB" id="A0A7M5XGZ5"/>
<protein>
    <recommendedName>
        <fullName evidence="4">Prostaglandin E synthase 2</fullName>
        <ecNumber evidence="3">5.3.99.3</ecNumber>
    </recommendedName>
    <alternativeName>
        <fullName evidence="17">Microsomal prostaglandin E synthase 2</fullName>
    </alternativeName>
</protein>
<evidence type="ECO:0000256" key="2">
    <source>
        <dbReference type="ARBA" id="ARBA00007409"/>
    </source>
</evidence>
<keyword evidence="11" id="KW-0443">Lipid metabolism</keyword>
<evidence type="ECO:0000256" key="11">
    <source>
        <dbReference type="ARBA" id="ARBA00023098"/>
    </source>
</evidence>
<dbReference type="EnsemblMetazoa" id="CLYHEMT023379.1">
    <property type="protein sequence ID" value="CLYHEMP023379.1"/>
    <property type="gene ID" value="CLYHEMG023379"/>
</dbReference>
<sequence length="348" mass="40650">MIRNVAFVLGRQSKIFIRGAHRAANSKQSRFLTHKSVQLPILTAFGSYIVYRSTQANTVDAAEDHQNESKWTLYQYATCPFCCKVRSFLDYYGVDYEIVEVNPVSRKEIKFSEYRKVPFLTSKEHQLNGSSLICSVLKTQLITESEVSKILTYYPILENEDGKKKSFDYQNIYNVMYETGIGKEAHDKVRDEMKWRRWVDEVFVHTLSPNIYRTWGESLQAMEYITKVGNFSDFERTLIYYSGAVAMYLIGKRLKHRHHLRNEVRESLYEETYRWLKAVGKNPYQGGDQPNMADLNMYGVLSAIEGYDAFSDLLQNTNIGPWYQRMKTKVKNKDGIQEVQRLKAMSRN</sequence>
<dbReference type="InterPro" id="IPR036282">
    <property type="entry name" value="Glutathione-S-Trfase_C_sf"/>
</dbReference>
<keyword evidence="14" id="KW-0413">Isomerase</keyword>
<comment type="similarity">
    <text evidence="2">Belongs to the GST superfamily.</text>
</comment>
<evidence type="ECO:0000256" key="15">
    <source>
        <dbReference type="ARBA" id="ARBA00023930"/>
    </source>
</evidence>
<reference evidence="20" key="1">
    <citation type="submission" date="2021-01" db="UniProtKB">
        <authorList>
            <consortium name="EnsemblMetazoa"/>
        </authorList>
    </citation>
    <scope>IDENTIFICATION</scope>
</reference>
<dbReference type="UniPathway" id="UPA00662"/>
<dbReference type="InterPro" id="IPR036249">
    <property type="entry name" value="Thioredoxin-like_sf"/>
</dbReference>
<evidence type="ECO:0000256" key="7">
    <source>
        <dbReference type="ARBA" id="ARBA00022585"/>
    </source>
</evidence>
<dbReference type="PROSITE" id="PS51354">
    <property type="entry name" value="GLUTAREDOXIN_2"/>
    <property type="match status" value="1"/>
</dbReference>
<dbReference type="GO" id="GO:0050220">
    <property type="term" value="F:prostaglandin-E synthase activity"/>
    <property type="evidence" value="ECO:0007669"/>
    <property type="project" value="UniProtKB-EC"/>
</dbReference>
<feature type="domain" description="GST N-terminal" evidence="19">
    <location>
        <begin position="73"/>
        <end position="138"/>
    </location>
</feature>
<dbReference type="SFLD" id="SFLDG01203">
    <property type="entry name" value="Prostaglandin_E_synthase_like1"/>
    <property type="match status" value="1"/>
</dbReference>
<evidence type="ECO:0000313" key="21">
    <source>
        <dbReference type="Proteomes" id="UP000594262"/>
    </source>
</evidence>
<dbReference type="PANTHER" id="PTHR12782">
    <property type="entry name" value="MICROSOMAL PROSTAGLANDIN E SYNTHASE-2"/>
    <property type="match status" value="1"/>
</dbReference>
<dbReference type="InterPro" id="IPR040079">
    <property type="entry name" value="Glutathione_S-Trfase"/>
</dbReference>
<dbReference type="SFLD" id="SFLDS00019">
    <property type="entry name" value="Glutathione_Transferase_(cytos"/>
    <property type="match status" value="1"/>
</dbReference>
<dbReference type="Pfam" id="PF13417">
    <property type="entry name" value="GST_N_3"/>
    <property type="match status" value="1"/>
</dbReference>
<evidence type="ECO:0000256" key="17">
    <source>
        <dbReference type="ARBA" id="ARBA00031041"/>
    </source>
</evidence>
<comment type="pathway">
    <text evidence="1">Lipid metabolism; prostaglandin biosynthesis.</text>
</comment>
<name>A0A7M5XGZ5_9CNID</name>
<evidence type="ECO:0000256" key="16">
    <source>
        <dbReference type="ARBA" id="ARBA00023931"/>
    </source>
</evidence>
<evidence type="ECO:0000256" key="6">
    <source>
        <dbReference type="ARBA" id="ARBA00022516"/>
    </source>
</evidence>
<dbReference type="OrthoDB" id="423541at2759"/>
<evidence type="ECO:0000256" key="1">
    <source>
        <dbReference type="ARBA" id="ARBA00004702"/>
    </source>
</evidence>
<accession>A0A7M5XGZ5</accession>
<keyword evidence="21" id="KW-1185">Reference proteome</keyword>
<dbReference type="InterPro" id="IPR034334">
    <property type="entry name" value="PGES2"/>
</dbReference>
<evidence type="ECO:0000256" key="18">
    <source>
        <dbReference type="ARBA" id="ARBA00037847"/>
    </source>
</evidence>
<dbReference type="SUPFAM" id="SSF52833">
    <property type="entry name" value="Thioredoxin-like"/>
    <property type="match status" value="1"/>
</dbReference>
<keyword evidence="6" id="KW-0444">Lipid biosynthesis</keyword>
<evidence type="ECO:0000256" key="3">
    <source>
        <dbReference type="ARBA" id="ARBA00012203"/>
    </source>
</evidence>
<keyword evidence="13" id="KW-0275">Fatty acid biosynthesis</keyword>
<evidence type="ECO:0000256" key="13">
    <source>
        <dbReference type="ARBA" id="ARBA00023160"/>
    </source>
</evidence>